<gene>
    <name evidence="3" type="primary">LAC9</name>
    <name evidence="3" type="ORF">CFP56_035823</name>
</gene>
<name>A0AAW0LQX2_QUESU</name>
<comment type="similarity">
    <text evidence="1">Belongs to the multicopper oxidase family.</text>
</comment>
<reference evidence="3 4" key="1">
    <citation type="journal article" date="2018" name="Sci. Data">
        <title>The draft genome sequence of cork oak.</title>
        <authorList>
            <person name="Ramos A.M."/>
            <person name="Usie A."/>
            <person name="Barbosa P."/>
            <person name="Barros P.M."/>
            <person name="Capote T."/>
            <person name="Chaves I."/>
            <person name="Simoes F."/>
            <person name="Abreu I."/>
            <person name="Carrasquinho I."/>
            <person name="Faro C."/>
            <person name="Guimaraes J.B."/>
            <person name="Mendonca D."/>
            <person name="Nobrega F."/>
            <person name="Rodrigues L."/>
            <person name="Saibo N.J.M."/>
            <person name="Varela M.C."/>
            <person name="Egas C."/>
            <person name="Matos J."/>
            <person name="Miguel C.M."/>
            <person name="Oliveira M.M."/>
            <person name="Ricardo C.P."/>
            <person name="Goncalves S."/>
        </authorList>
    </citation>
    <scope>NUCLEOTIDE SEQUENCE [LARGE SCALE GENOMIC DNA]</scope>
    <source>
        <strain evidence="4">cv. HL8</strain>
    </source>
</reference>
<dbReference type="EMBL" id="PKMF04000065">
    <property type="protein sequence ID" value="KAK7853448.1"/>
    <property type="molecule type" value="Genomic_DNA"/>
</dbReference>
<evidence type="ECO:0000313" key="4">
    <source>
        <dbReference type="Proteomes" id="UP000237347"/>
    </source>
</evidence>
<evidence type="ECO:0000313" key="3">
    <source>
        <dbReference type="EMBL" id="KAK7853448.1"/>
    </source>
</evidence>
<dbReference type="Gene3D" id="2.60.40.420">
    <property type="entry name" value="Cupredoxins - blue copper proteins"/>
    <property type="match status" value="1"/>
</dbReference>
<comment type="caution">
    <text evidence="3">The sequence shown here is derived from an EMBL/GenBank/DDBJ whole genome shotgun (WGS) entry which is preliminary data.</text>
</comment>
<protein>
    <submittedName>
        <fullName evidence="3">Laccase-9</fullName>
    </submittedName>
</protein>
<dbReference type="Proteomes" id="UP000237347">
    <property type="component" value="Unassembled WGS sequence"/>
</dbReference>
<dbReference type="SUPFAM" id="SSF49503">
    <property type="entry name" value="Cupredoxins"/>
    <property type="match status" value="1"/>
</dbReference>
<dbReference type="InterPro" id="IPR008972">
    <property type="entry name" value="Cupredoxin"/>
</dbReference>
<evidence type="ECO:0000256" key="1">
    <source>
        <dbReference type="ARBA" id="ARBA00010609"/>
    </source>
</evidence>
<dbReference type="InterPro" id="IPR011706">
    <property type="entry name" value="Cu-oxidase_C"/>
</dbReference>
<evidence type="ECO:0000259" key="2">
    <source>
        <dbReference type="Pfam" id="PF07731"/>
    </source>
</evidence>
<keyword evidence="4" id="KW-1185">Reference proteome</keyword>
<dbReference type="PANTHER" id="PTHR11709">
    <property type="entry name" value="MULTI-COPPER OXIDASE"/>
    <property type="match status" value="1"/>
</dbReference>
<proteinExistence type="inferred from homology"/>
<dbReference type="PANTHER" id="PTHR11709:SF349">
    <property type="entry name" value="LACCASE"/>
    <property type="match status" value="1"/>
</dbReference>
<dbReference type="InterPro" id="IPR045087">
    <property type="entry name" value="Cu-oxidase_fam"/>
</dbReference>
<organism evidence="3 4">
    <name type="scientific">Quercus suber</name>
    <name type="common">Cork oak</name>
    <dbReference type="NCBI Taxonomy" id="58331"/>
    <lineage>
        <taxon>Eukaryota</taxon>
        <taxon>Viridiplantae</taxon>
        <taxon>Streptophyta</taxon>
        <taxon>Embryophyta</taxon>
        <taxon>Tracheophyta</taxon>
        <taxon>Spermatophyta</taxon>
        <taxon>Magnoliopsida</taxon>
        <taxon>eudicotyledons</taxon>
        <taxon>Gunneridae</taxon>
        <taxon>Pentapetalae</taxon>
        <taxon>rosids</taxon>
        <taxon>fabids</taxon>
        <taxon>Fagales</taxon>
        <taxon>Fagaceae</taxon>
        <taxon>Quercus</taxon>
    </lineage>
</organism>
<dbReference type="GO" id="GO:0005507">
    <property type="term" value="F:copper ion binding"/>
    <property type="evidence" value="ECO:0007669"/>
    <property type="project" value="InterPro"/>
</dbReference>
<dbReference type="GO" id="GO:0016491">
    <property type="term" value="F:oxidoreductase activity"/>
    <property type="evidence" value="ECO:0007669"/>
    <property type="project" value="InterPro"/>
</dbReference>
<dbReference type="Pfam" id="PF07731">
    <property type="entry name" value="Cu-oxidase_2"/>
    <property type="match status" value="1"/>
</dbReference>
<accession>A0AAW0LQX2</accession>
<sequence length="86" mass="9603">MNSGENHLMHLHGFRFYVVRTGVGDFDNVTDPLTYNLVDPLEANTVPIPKDGWATMRFVASNPGTFVNLISYDKLGCQPSVCKEKD</sequence>
<feature type="domain" description="Plastocyanin-like" evidence="2">
    <location>
        <begin position="6"/>
        <end position="67"/>
    </location>
</feature>
<dbReference type="AlphaFoldDB" id="A0AAW0LQX2"/>